<dbReference type="InterPro" id="IPR001597">
    <property type="entry name" value="ArAA_b-elim_lyase/Thr_aldolase"/>
</dbReference>
<evidence type="ECO:0000313" key="6">
    <source>
        <dbReference type="EMBL" id="MDA5095201.1"/>
    </source>
</evidence>
<gene>
    <name evidence="6" type="ORF">O2N63_14025</name>
</gene>
<dbReference type="Proteomes" id="UP001528040">
    <property type="component" value="Unassembled WGS sequence"/>
</dbReference>
<evidence type="ECO:0000256" key="4">
    <source>
        <dbReference type="ARBA" id="ARBA00022898"/>
    </source>
</evidence>
<evidence type="ECO:0000256" key="3">
    <source>
        <dbReference type="ARBA" id="ARBA00011881"/>
    </source>
</evidence>
<dbReference type="InterPro" id="IPR015422">
    <property type="entry name" value="PyrdxlP-dep_Trfase_small"/>
</dbReference>
<evidence type="ECO:0000313" key="7">
    <source>
        <dbReference type="Proteomes" id="UP001528040"/>
    </source>
</evidence>
<comment type="caution">
    <text evidence="6">The sequence shown here is derived from an EMBL/GenBank/DDBJ whole genome shotgun (WGS) entry which is preliminary data.</text>
</comment>
<reference evidence="6 7" key="1">
    <citation type="submission" date="2023-01" db="EMBL/GenBank/DDBJ databases">
        <authorList>
            <person name="Yoon J.-W."/>
        </authorList>
    </citation>
    <scope>NUCLEOTIDE SEQUENCE [LARGE SCALE GENOMIC DNA]</scope>
    <source>
        <strain evidence="6 7">KMU-50</strain>
    </source>
</reference>
<sequence>MYFASDNTGPVHPKILEAIGAASNGYAMPYGADDLNAQVTARIRDIFEAPDAAVFLVATGTAANVLSLATLSQPFETIFCTPEAHIHEDECNGPEFFTGGAKLTLVPSINAKMTPETLRTTVTKEGSRGVHGPQRGPVSITNVTERGTVYSVAEIAALTGVAKEFGLATHLDGARFANAVVATGSTPAEMTWKAGIDVVSFGGTKNGCMGVEAVIFFDPKHAWEFELRRKRGAHLFSKHRFLSAQMLAYLEDGLWLDLASRANAANARLARGLKQVEGTSYMFEPEANISFARWSRQGHQFLHDAGAVYLVWNDDLIGNDPDELLEARLVTDWSATDENIDMFLNLIRR</sequence>
<comment type="cofactor">
    <cofactor evidence="1">
        <name>pyridoxal 5'-phosphate</name>
        <dbReference type="ChEBI" id="CHEBI:597326"/>
    </cofactor>
</comment>
<dbReference type="InterPro" id="IPR015421">
    <property type="entry name" value="PyrdxlP-dep_Trfase_major"/>
</dbReference>
<evidence type="ECO:0000256" key="1">
    <source>
        <dbReference type="ARBA" id="ARBA00001933"/>
    </source>
</evidence>
<dbReference type="Gene3D" id="3.90.1150.10">
    <property type="entry name" value="Aspartate Aminotransferase, domain 1"/>
    <property type="match status" value="1"/>
</dbReference>
<dbReference type="GO" id="GO:0016829">
    <property type="term" value="F:lyase activity"/>
    <property type="evidence" value="ECO:0007669"/>
    <property type="project" value="UniProtKB-KW"/>
</dbReference>
<evidence type="ECO:0000259" key="5">
    <source>
        <dbReference type="Pfam" id="PF01212"/>
    </source>
</evidence>
<keyword evidence="7" id="KW-1185">Reference proteome</keyword>
<name>A0ABT4W3W0_9RHOB</name>
<dbReference type="PANTHER" id="PTHR48097:SF5">
    <property type="entry name" value="LOW SPECIFICITY L-THREONINE ALDOLASE"/>
    <property type="match status" value="1"/>
</dbReference>
<dbReference type="Pfam" id="PF01212">
    <property type="entry name" value="Beta_elim_lyase"/>
    <property type="match status" value="1"/>
</dbReference>
<dbReference type="Gene3D" id="3.40.640.10">
    <property type="entry name" value="Type I PLP-dependent aspartate aminotransferase-like (Major domain)"/>
    <property type="match status" value="1"/>
</dbReference>
<comment type="subunit">
    <text evidence="3">Homotetramer.</text>
</comment>
<dbReference type="EMBL" id="JAQIIO010000008">
    <property type="protein sequence ID" value="MDA5095201.1"/>
    <property type="molecule type" value="Genomic_DNA"/>
</dbReference>
<dbReference type="SUPFAM" id="SSF53383">
    <property type="entry name" value="PLP-dependent transferases"/>
    <property type="match status" value="1"/>
</dbReference>
<keyword evidence="4" id="KW-0663">Pyridoxal phosphate</keyword>
<dbReference type="PANTHER" id="PTHR48097">
    <property type="entry name" value="L-THREONINE ALDOLASE-RELATED"/>
    <property type="match status" value="1"/>
</dbReference>
<proteinExistence type="inferred from homology"/>
<organism evidence="6 7">
    <name type="scientific">Aliiroseovarius salicola</name>
    <dbReference type="NCBI Taxonomy" id="3009082"/>
    <lineage>
        <taxon>Bacteria</taxon>
        <taxon>Pseudomonadati</taxon>
        <taxon>Pseudomonadota</taxon>
        <taxon>Alphaproteobacteria</taxon>
        <taxon>Rhodobacterales</taxon>
        <taxon>Paracoccaceae</taxon>
        <taxon>Aliiroseovarius</taxon>
    </lineage>
</organism>
<accession>A0ABT4W3W0</accession>
<dbReference type="RefSeq" id="WP_271054910.1">
    <property type="nucleotide sequence ID" value="NZ_JAQIIO010000008.1"/>
</dbReference>
<comment type="similarity">
    <text evidence="2">Belongs to the threonine aldolase family.</text>
</comment>
<keyword evidence="6" id="KW-0456">Lyase</keyword>
<protein>
    <submittedName>
        <fullName evidence="6">Beta-eliminating lyase-related protein</fullName>
    </submittedName>
</protein>
<dbReference type="InterPro" id="IPR015424">
    <property type="entry name" value="PyrdxlP-dep_Trfase"/>
</dbReference>
<evidence type="ECO:0000256" key="2">
    <source>
        <dbReference type="ARBA" id="ARBA00006966"/>
    </source>
</evidence>
<feature type="domain" description="Aromatic amino acid beta-eliminating lyase/threonine aldolase" evidence="5">
    <location>
        <begin position="3"/>
        <end position="282"/>
    </location>
</feature>